<evidence type="ECO:0000256" key="1">
    <source>
        <dbReference type="SAM" id="MobiDB-lite"/>
    </source>
</evidence>
<keyword evidence="3" id="KW-1185">Reference proteome</keyword>
<name>A0A4Z1L0V5_9HELO</name>
<proteinExistence type="predicted"/>
<protein>
    <submittedName>
        <fullName evidence="2">Uncharacterized protein</fullName>
    </submittedName>
</protein>
<organism evidence="2 3">
    <name type="scientific">Botrytis porri</name>
    <dbReference type="NCBI Taxonomy" id="87229"/>
    <lineage>
        <taxon>Eukaryota</taxon>
        <taxon>Fungi</taxon>
        <taxon>Dikarya</taxon>
        <taxon>Ascomycota</taxon>
        <taxon>Pezizomycotina</taxon>
        <taxon>Leotiomycetes</taxon>
        <taxon>Helotiales</taxon>
        <taxon>Sclerotiniaceae</taxon>
        <taxon>Botrytis</taxon>
    </lineage>
</organism>
<dbReference type="Proteomes" id="UP000297280">
    <property type="component" value="Unassembled WGS sequence"/>
</dbReference>
<evidence type="ECO:0000313" key="3">
    <source>
        <dbReference type="Proteomes" id="UP000297280"/>
    </source>
</evidence>
<feature type="region of interest" description="Disordered" evidence="1">
    <location>
        <begin position="106"/>
        <end position="151"/>
    </location>
</feature>
<comment type="caution">
    <text evidence="2">The sequence shown here is derived from an EMBL/GenBank/DDBJ whole genome shotgun (WGS) entry which is preliminary data.</text>
</comment>
<gene>
    <name evidence="2" type="ORF">BPOR_0068g00240</name>
</gene>
<dbReference type="AlphaFoldDB" id="A0A4Z1L0V5"/>
<accession>A0A4Z1L0V5</accession>
<sequence>MTEGSVEVIQNLLDAKAKTAEETVYIIRIENTEKESGKFCMHTPFFRTINVVCPRFIARQKSRRQASQGESIGRTSALASSSNTCLDYSHTSPPGVEKQQTFNGLHDIGQEPNTLPDHPWAFKKPDTNPSTTIDDEHHHNLLPVSTSSSQDQTYLGMPATMAGADDQAFQGVSQYGIF</sequence>
<reference evidence="2 3" key="1">
    <citation type="submission" date="2017-12" db="EMBL/GenBank/DDBJ databases">
        <title>Comparative genomics of Botrytis spp.</title>
        <authorList>
            <person name="Valero-Jimenez C.A."/>
            <person name="Tapia P."/>
            <person name="Veloso J."/>
            <person name="Silva-Moreno E."/>
            <person name="Staats M."/>
            <person name="Valdes J.H."/>
            <person name="Van Kan J.A.L."/>
        </authorList>
    </citation>
    <scope>NUCLEOTIDE SEQUENCE [LARGE SCALE GENOMIC DNA]</scope>
    <source>
        <strain evidence="2 3">MUCL3349</strain>
    </source>
</reference>
<dbReference type="EMBL" id="PQXO01000068">
    <property type="protein sequence ID" value="TGO90357.1"/>
    <property type="molecule type" value="Genomic_DNA"/>
</dbReference>
<evidence type="ECO:0000313" key="2">
    <source>
        <dbReference type="EMBL" id="TGO90357.1"/>
    </source>
</evidence>